<dbReference type="Gene3D" id="1.20.120.230">
    <property type="entry name" value="Alpha-catenin/vinculin-like"/>
    <property type="match status" value="1"/>
</dbReference>
<dbReference type="FunFam" id="2.30.30.40:FF:000147">
    <property type="entry name" value="Cas scaffold protein family member 4"/>
    <property type="match status" value="1"/>
</dbReference>
<accession>A0A672U0H8</accession>
<keyword evidence="17" id="KW-1185">Reference proteome</keyword>
<dbReference type="GO" id="GO:0051897">
    <property type="term" value="P:positive regulation of phosphatidylinositol 3-kinase/protein kinase B signal transduction"/>
    <property type="evidence" value="ECO:0007669"/>
    <property type="project" value="Ensembl"/>
</dbReference>
<reference evidence="16" key="2">
    <citation type="submission" date="2025-08" db="UniProtKB">
        <authorList>
            <consortium name="Ensembl"/>
        </authorList>
    </citation>
    <scope>IDENTIFICATION</scope>
</reference>
<evidence type="ECO:0000313" key="16">
    <source>
        <dbReference type="Ensembl" id="ENSSHBP00005006885.1"/>
    </source>
</evidence>
<name>A0A672U0H8_STRHB</name>
<dbReference type="Ensembl" id="ENSSHBT00005008296.1">
    <property type="protein sequence ID" value="ENSSHBP00005006885.1"/>
    <property type="gene ID" value="ENSSHBG00005005897.1"/>
</dbReference>
<dbReference type="GO" id="GO:0016477">
    <property type="term" value="P:cell migration"/>
    <property type="evidence" value="ECO:0007669"/>
    <property type="project" value="TreeGrafter"/>
</dbReference>
<dbReference type="FunFam" id="1.20.120.830:FF:000001">
    <property type="entry name" value="BCAR1 scaffold protein, Cas family member"/>
    <property type="match status" value="1"/>
</dbReference>
<dbReference type="SUPFAM" id="SSF50044">
    <property type="entry name" value="SH3-domain"/>
    <property type="match status" value="1"/>
</dbReference>
<keyword evidence="9" id="KW-0206">Cytoskeleton</keyword>
<dbReference type="AlphaFoldDB" id="A0A672U0H8"/>
<dbReference type="GO" id="GO:0030335">
    <property type="term" value="P:positive regulation of cell migration"/>
    <property type="evidence" value="ECO:0007669"/>
    <property type="project" value="Ensembl"/>
</dbReference>
<dbReference type="CDD" id="cd11568">
    <property type="entry name" value="FAT-like_CASS4_C"/>
    <property type="match status" value="1"/>
</dbReference>
<dbReference type="Gene3D" id="2.30.30.40">
    <property type="entry name" value="SH3 Domains"/>
    <property type="match status" value="1"/>
</dbReference>
<evidence type="ECO:0000256" key="5">
    <source>
        <dbReference type="ARBA" id="ARBA00022490"/>
    </source>
</evidence>
<keyword evidence="8" id="KW-0965">Cell junction</keyword>
<evidence type="ECO:0000256" key="12">
    <source>
        <dbReference type="ARBA" id="ARBA00071492"/>
    </source>
</evidence>
<evidence type="ECO:0000256" key="14">
    <source>
        <dbReference type="SAM" id="MobiDB-lite"/>
    </source>
</evidence>
<evidence type="ECO:0000256" key="2">
    <source>
        <dbReference type="ARBA" id="ARBA00004246"/>
    </source>
</evidence>
<dbReference type="GO" id="GO:1900026">
    <property type="term" value="P:positive regulation of substrate adhesion-dependent cell spreading"/>
    <property type="evidence" value="ECO:0007669"/>
    <property type="project" value="Ensembl"/>
</dbReference>
<evidence type="ECO:0000256" key="7">
    <source>
        <dbReference type="ARBA" id="ARBA00022889"/>
    </source>
</evidence>
<feature type="compositionally biased region" description="Low complexity" evidence="14">
    <location>
        <begin position="380"/>
        <end position="406"/>
    </location>
</feature>
<dbReference type="GO" id="GO:0007169">
    <property type="term" value="P:cell surface receptor protein tyrosine kinase signaling pathway"/>
    <property type="evidence" value="ECO:0007669"/>
    <property type="project" value="TreeGrafter"/>
</dbReference>
<keyword evidence="6" id="KW-0597">Phosphoprotein</keyword>
<dbReference type="CDD" id="cd12000">
    <property type="entry name" value="SH3_CASS4"/>
    <property type="match status" value="1"/>
</dbReference>
<dbReference type="GO" id="GO:0005886">
    <property type="term" value="C:plasma membrane"/>
    <property type="evidence" value="ECO:0007669"/>
    <property type="project" value="TreeGrafter"/>
</dbReference>
<dbReference type="InterPro" id="IPR035744">
    <property type="entry name" value="CASS4_SH3"/>
</dbReference>
<evidence type="ECO:0000256" key="4">
    <source>
        <dbReference type="ARBA" id="ARBA00022443"/>
    </source>
</evidence>
<keyword evidence="4 13" id="KW-0728">SH3 domain</keyword>
<feature type="compositionally biased region" description="Basic and acidic residues" evidence="14">
    <location>
        <begin position="345"/>
        <end position="354"/>
    </location>
</feature>
<comment type="subcellular location">
    <subcellularLocation>
        <location evidence="2">Cell junction</location>
        <location evidence="2">Focal adhesion</location>
    </subcellularLocation>
    <subcellularLocation>
        <location evidence="1">Cytoplasm</location>
        <location evidence="1">Cytoskeleton</location>
    </subcellularLocation>
</comment>
<evidence type="ECO:0000256" key="9">
    <source>
        <dbReference type="ARBA" id="ARBA00023212"/>
    </source>
</evidence>
<evidence type="ECO:0000256" key="13">
    <source>
        <dbReference type="PROSITE-ProRule" id="PRU00192"/>
    </source>
</evidence>
<dbReference type="InterPro" id="IPR036028">
    <property type="entry name" value="SH3-like_dom_sf"/>
</dbReference>
<organism evidence="16 17">
    <name type="scientific">Strigops habroptila</name>
    <name type="common">Kakapo</name>
    <dbReference type="NCBI Taxonomy" id="2489341"/>
    <lineage>
        <taxon>Eukaryota</taxon>
        <taxon>Metazoa</taxon>
        <taxon>Chordata</taxon>
        <taxon>Craniata</taxon>
        <taxon>Vertebrata</taxon>
        <taxon>Euteleostomi</taxon>
        <taxon>Archelosauria</taxon>
        <taxon>Archosauria</taxon>
        <taxon>Dinosauria</taxon>
        <taxon>Saurischia</taxon>
        <taxon>Theropoda</taxon>
        <taxon>Coelurosauria</taxon>
        <taxon>Aves</taxon>
        <taxon>Neognathae</taxon>
        <taxon>Neoaves</taxon>
        <taxon>Telluraves</taxon>
        <taxon>Australaves</taxon>
        <taxon>Psittaciformes</taxon>
        <taxon>Psittacidae</taxon>
        <taxon>Strigops</taxon>
    </lineage>
</organism>
<keyword evidence="5" id="KW-0963">Cytoplasm</keyword>
<dbReference type="InterPro" id="IPR038319">
    <property type="entry name" value="Serine_rich_sf"/>
</dbReference>
<dbReference type="GO" id="GO:0007155">
    <property type="term" value="P:cell adhesion"/>
    <property type="evidence" value="ECO:0007669"/>
    <property type="project" value="UniProtKB-KW"/>
</dbReference>
<dbReference type="GO" id="GO:0005737">
    <property type="term" value="C:cytoplasm"/>
    <property type="evidence" value="ECO:0007669"/>
    <property type="project" value="Ensembl"/>
</dbReference>
<reference evidence="16" key="3">
    <citation type="submission" date="2025-09" db="UniProtKB">
        <authorList>
            <consortium name="Ensembl"/>
        </authorList>
    </citation>
    <scope>IDENTIFICATION</scope>
</reference>
<dbReference type="GO" id="GO:0005925">
    <property type="term" value="C:focal adhesion"/>
    <property type="evidence" value="ECO:0007669"/>
    <property type="project" value="UniProtKB-SubCell"/>
</dbReference>
<dbReference type="GO" id="GO:0005856">
    <property type="term" value="C:cytoskeleton"/>
    <property type="evidence" value="ECO:0007669"/>
    <property type="project" value="UniProtKB-SubCell"/>
</dbReference>
<feature type="region of interest" description="Disordered" evidence="14">
    <location>
        <begin position="345"/>
        <end position="406"/>
    </location>
</feature>
<evidence type="ECO:0000256" key="11">
    <source>
        <dbReference type="ARBA" id="ARBA00064074"/>
    </source>
</evidence>
<feature type="domain" description="SH3" evidence="15">
    <location>
        <begin position="14"/>
        <end position="76"/>
    </location>
</feature>
<dbReference type="GeneTree" id="ENSGT00950000183008"/>
<dbReference type="PRINTS" id="PR00452">
    <property type="entry name" value="SH3DOMAIN"/>
</dbReference>
<proteinExistence type="inferred from homology"/>
<dbReference type="CDD" id="cd11551">
    <property type="entry name" value="Serine_rich_CASS4"/>
    <property type="match status" value="1"/>
</dbReference>
<dbReference type="PANTHER" id="PTHR10654">
    <property type="entry name" value="CAS SCAFFOLDING PROTEIN"/>
    <property type="match status" value="1"/>
</dbReference>
<dbReference type="Pfam" id="PF14604">
    <property type="entry name" value="SH3_9"/>
    <property type="match status" value="1"/>
</dbReference>
<evidence type="ECO:0000256" key="3">
    <source>
        <dbReference type="ARBA" id="ARBA00007848"/>
    </source>
</evidence>
<dbReference type="PANTHER" id="PTHR10654:SF19">
    <property type="entry name" value="CAS SCAFFOLDING PROTEIN FAMILY MEMBER 4"/>
    <property type="match status" value="1"/>
</dbReference>
<protein>
    <recommendedName>
        <fullName evidence="12">Cas scaffolding protein family member 4</fullName>
    </recommendedName>
</protein>
<feature type="region of interest" description="Disordered" evidence="14">
    <location>
        <begin position="598"/>
        <end position="623"/>
    </location>
</feature>
<dbReference type="InParanoid" id="A0A672U0H8"/>
<dbReference type="InterPro" id="IPR001452">
    <property type="entry name" value="SH3_domain"/>
</dbReference>
<dbReference type="GO" id="GO:1990782">
    <property type="term" value="F:protein tyrosine kinase binding"/>
    <property type="evidence" value="ECO:0007669"/>
    <property type="project" value="Ensembl"/>
</dbReference>
<dbReference type="Pfam" id="PF12026">
    <property type="entry name" value="CAS_C"/>
    <property type="match status" value="1"/>
</dbReference>
<evidence type="ECO:0000313" key="17">
    <source>
        <dbReference type="Proteomes" id="UP000472266"/>
    </source>
</evidence>
<dbReference type="PROSITE" id="PS50002">
    <property type="entry name" value="SH3"/>
    <property type="match status" value="1"/>
</dbReference>
<evidence type="ECO:0000256" key="10">
    <source>
        <dbReference type="ARBA" id="ARBA00055892"/>
    </source>
</evidence>
<reference evidence="16 17" key="1">
    <citation type="submission" date="2019-11" db="EMBL/GenBank/DDBJ databases">
        <title>Strigops habroptila (kakapo) genome, bStrHab1, primary haplotype, v2.</title>
        <authorList>
            <person name="Jarvis E.D."/>
            <person name="Howard J."/>
            <person name="Rhie A."/>
            <person name="Phillippy A."/>
            <person name="Korlach J."/>
            <person name="Digby A."/>
            <person name="Iorns D."/>
            <person name="Eason D."/>
            <person name="Robertson B."/>
            <person name="Raemaekers T."/>
            <person name="Howe K."/>
            <person name="Lewin H."/>
            <person name="Damas J."/>
            <person name="Hastie A."/>
            <person name="Tracey A."/>
            <person name="Chow W."/>
            <person name="Fedrigo O."/>
        </authorList>
    </citation>
    <scope>NUCLEOTIDE SEQUENCE [LARGE SCALE GENOMIC DNA]</scope>
</reference>
<dbReference type="InterPro" id="IPR014928">
    <property type="entry name" value="Serine_rich_dom"/>
</dbReference>
<comment type="similarity">
    <text evidence="3">Belongs to the CAS family.</text>
</comment>
<comment type="subunit">
    <text evidence="11">Interacts (via SH3 domain) with PTK2/FAK1 (via C-terminus).</text>
</comment>
<dbReference type="Proteomes" id="UP000472266">
    <property type="component" value="Chromosome 14"/>
</dbReference>
<comment type="function">
    <text evidence="10">Docking protein that plays a role in tyrosine kinase-based signaling related to cell adhesion and cell spreading. Regulates PTK2/FAK1 activity, focal adhesion integrity, and cell spreading.</text>
</comment>
<dbReference type="InterPro" id="IPR021901">
    <property type="entry name" value="CAS_C"/>
</dbReference>
<gene>
    <name evidence="16" type="primary">CASS4</name>
</gene>
<dbReference type="Gene3D" id="1.20.120.830">
    <property type="entry name" value="Serine-rich domain"/>
    <property type="match status" value="1"/>
</dbReference>
<sequence length="803" mass="90232">ISIPFPFPPMPWRKKNTLAKALYDNKAECSDELAFRKGDILTVLDQNVIGSEGWWRCSLHGRQGLAPANRLQLLTASQAALLPPSTRSGTSESPRGQQNIYQVPFVPKPTVLSSTYEKMEGWVKSPSRTSTLPAQAIYQVPALAAQLLINLLFIPFDQSGATLPPARKGSVPVRSTECFQEEQKQLYNILSSPEKAGGVTQKDSPVGNVSKCWGHYNTLPNPRKSEWIYDIPVSPENIGLKQNPSGHSLENQVLYDIPPARYKALTTNTEAKVVNPQLYNIPPTQRKLTFPDIHLYDVPSSRDVLLLPQNGSCDVPPVLLAPKAENQISEENVYDIPKSLPTAVESKKELEKSSDSSGDQAYSAPPQLSRDAKLEQDRLSVSSVDSRTSTVSTSSNSSGESFSISSSEEPAKEIKLDLEVAIETLTRLQHSVSSSVASLMIFVSSKWRLQEHLEKSIEEIHRAVDHVKVSLGEFLAFAQLVKVNASYLTDNKLQTRIKKQLEILTNSFKILTETREALNNCNWSLEALVLRKPQNNPDDLDRFVMVARTIPDDIKRFVSIIIANGKLLFSKNEKEQEMKQSKAIPEYKMAKQITVPRRTEIDSLQTNTPDKSNQSQVSSEKPKENATEDCDYVQLQHFVCYPLLKLCSVTIRRKYHFEVEYVMEREMIVKDSWDGAIWRLLTNKTPSLPEHCRLCFSALHKAIGVFTMSLNNNQPPEVFISHSKLIIMVGQKLVDSLCQETQDRDARNDVLHSSSRFCSLLKNLALATKNAAIQYPNADAMRELQDQTEELSKYTQQFRAMME</sequence>
<evidence type="ECO:0000256" key="6">
    <source>
        <dbReference type="ARBA" id="ARBA00022553"/>
    </source>
</evidence>
<dbReference type="SMART" id="SM00326">
    <property type="entry name" value="SH3"/>
    <property type="match status" value="1"/>
</dbReference>
<dbReference type="Pfam" id="PF08824">
    <property type="entry name" value="Serine_rich"/>
    <property type="match status" value="1"/>
</dbReference>
<dbReference type="InterPro" id="IPR037362">
    <property type="entry name" value="CAS_fam"/>
</dbReference>
<keyword evidence="7" id="KW-0130">Cell adhesion</keyword>
<evidence type="ECO:0000256" key="1">
    <source>
        <dbReference type="ARBA" id="ARBA00004245"/>
    </source>
</evidence>
<feature type="compositionally biased region" description="Polar residues" evidence="14">
    <location>
        <begin position="602"/>
        <end position="619"/>
    </location>
</feature>
<evidence type="ECO:0000259" key="15">
    <source>
        <dbReference type="PROSITE" id="PS50002"/>
    </source>
</evidence>
<evidence type="ECO:0000256" key="8">
    <source>
        <dbReference type="ARBA" id="ARBA00022949"/>
    </source>
</evidence>